<evidence type="ECO:0000313" key="1">
    <source>
        <dbReference type="EMBL" id="STZ55606.1"/>
    </source>
</evidence>
<dbReference type="SUPFAM" id="SSF143011">
    <property type="entry name" value="RelE-like"/>
    <property type="match status" value="1"/>
</dbReference>
<sequence>MIQSFKCKDTQSLFETGSSRVFANFLSVATRKLTMLDNAVALADLRIPPANRLEKLTGDREGQYSIRINDQFRICFVWGDDGVYDVEIVDYH</sequence>
<dbReference type="PANTHER" id="PTHR40266:SF2">
    <property type="entry name" value="TOXIN HIGB-1"/>
    <property type="match status" value="1"/>
</dbReference>
<dbReference type="EMBL" id="UGQU01000001">
    <property type="protein sequence ID" value="STZ55606.1"/>
    <property type="molecule type" value="Genomic_DNA"/>
</dbReference>
<evidence type="ECO:0000313" key="2">
    <source>
        <dbReference type="Proteomes" id="UP000254437"/>
    </source>
</evidence>
<dbReference type="PANTHER" id="PTHR40266">
    <property type="entry name" value="TOXIN HIGB-1"/>
    <property type="match status" value="1"/>
</dbReference>
<name>A0A378T7U5_MORLA</name>
<proteinExistence type="predicted"/>
<dbReference type="InterPro" id="IPR007711">
    <property type="entry name" value="HigB-1"/>
</dbReference>
<dbReference type="Proteomes" id="UP000254437">
    <property type="component" value="Unassembled WGS sequence"/>
</dbReference>
<dbReference type="InterPro" id="IPR035093">
    <property type="entry name" value="RelE/ParE_toxin_dom_sf"/>
</dbReference>
<organism evidence="1 2">
    <name type="scientific">Moraxella lacunata</name>
    <dbReference type="NCBI Taxonomy" id="477"/>
    <lineage>
        <taxon>Bacteria</taxon>
        <taxon>Pseudomonadati</taxon>
        <taxon>Pseudomonadota</taxon>
        <taxon>Gammaproteobacteria</taxon>
        <taxon>Moraxellales</taxon>
        <taxon>Moraxellaceae</taxon>
        <taxon>Moraxella</taxon>
    </lineage>
</organism>
<dbReference type="AlphaFoldDB" id="A0A378T7U5"/>
<protein>
    <submittedName>
        <fullName evidence="1">Toxin higB-1</fullName>
    </submittedName>
</protein>
<dbReference type="Pfam" id="PF05015">
    <property type="entry name" value="HigB-like_toxin"/>
    <property type="match status" value="1"/>
</dbReference>
<dbReference type="Gene3D" id="3.30.2310.20">
    <property type="entry name" value="RelE-like"/>
    <property type="match status" value="1"/>
</dbReference>
<accession>A0A378T7U5</accession>
<dbReference type="RefSeq" id="WP_115004738.1">
    <property type="nucleotide sequence ID" value="NZ_UGQU01000001.1"/>
</dbReference>
<gene>
    <name evidence="1" type="primary">higB-1</name>
    <name evidence="1" type="ORF">NCTC10359_00200</name>
</gene>
<reference evidence="1 2" key="1">
    <citation type="submission" date="2018-06" db="EMBL/GenBank/DDBJ databases">
        <authorList>
            <consortium name="Pathogen Informatics"/>
            <person name="Doyle S."/>
        </authorList>
    </citation>
    <scope>NUCLEOTIDE SEQUENCE [LARGE SCALE GENOMIC DNA]</scope>
    <source>
        <strain evidence="1 2">NCTC10359</strain>
    </source>
</reference>